<dbReference type="InterPro" id="IPR050418">
    <property type="entry name" value="D-iso_2-hydroxyacid_DH_PdxB"/>
</dbReference>
<dbReference type="PROSITE" id="PS00065">
    <property type="entry name" value="D_2_HYDROXYACID_DH_1"/>
    <property type="match status" value="1"/>
</dbReference>
<dbReference type="Proteomes" id="UP000192393">
    <property type="component" value="Unassembled WGS sequence"/>
</dbReference>
<evidence type="ECO:0000259" key="6">
    <source>
        <dbReference type="Pfam" id="PF02826"/>
    </source>
</evidence>
<dbReference type="Pfam" id="PF02826">
    <property type="entry name" value="2-Hacid_dh_C"/>
    <property type="match status" value="1"/>
</dbReference>
<evidence type="ECO:0000256" key="2">
    <source>
        <dbReference type="ARBA" id="ARBA00023002"/>
    </source>
</evidence>
<comment type="similarity">
    <text evidence="1 4">Belongs to the D-isomer specific 2-hydroxyacid dehydrogenase family.</text>
</comment>
<dbReference type="InterPro" id="IPR036291">
    <property type="entry name" value="NAD(P)-bd_dom_sf"/>
</dbReference>
<evidence type="ECO:0000313" key="8">
    <source>
        <dbReference type="Proteomes" id="UP000192393"/>
    </source>
</evidence>
<dbReference type="GO" id="GO:0016616">
    <property type="term" value="F:oxidoreductase activity, acting on the CH-OH group of donors, NAD or NADP as acceptor"/>
    <property type="evidence" value="ECO:0007669"/>
    <property type="project" value="InterPro"/>
</dbReference>
<dbReference type="PROSITE" id="PS00671">
    <property type="entry name" value="D_2_HYDROXYACID_DH_3"/>
    <property type="match status" value="1"/>
</dbReference>
<name>A0A1W2BTP2_9FLAO</name>
<evidence type="ECO:0000256" key="4">
    <source>
        <dbReference type="RuleBase" id="RU003719"/>
    </source>
</evidence>
<sequence>MKILANDGISKAGKDYLEKEGFLVITAFVAQDQLANFINENNIEVLLVRSATKVRKELIDATNLKIIGRGGVGMDNIDVEYAQSKGILVINTPAASSASVGEMVMAHAYSLYRNLHMSNRNMPLEGETKFNDLKKAYGKAFELRGKTMGIIGFGRIGREVAKLAIGAGMKVIAYDRSYTEATVPVEFFDGQCLMFHFDIQSFDEVISQSDIITLHIPAQEGYVIGAREIEKMKDGAMIVNTARGGVVDEEALLEALEDGKLRGAALDVFEKEPFPSIKLLMEESLSLSPHLAGSTEEAQERIGIELAEQITTFYKQATV</sequence>
<dbReference type="GO" id="GO:0051287">
    <property type="term" value="F:NAD binding"/>
    <property type="evidence" value="ECO:0007669"/>
    <property type="project" value="InterPro"/>
</dbReference>
<evidence type="ECO:0000313" key="7">
    <source>
        <dbReference type="EMBL" id="SMC76251.1"/>
    </source>
</evidence>
<feature type="domain" description="D-isomer specific 2-hydroxyacid dehydrogenase catalytic" evidence="5">
    <location>
        <begin position="7"/>
        <end position="317"/>
    </location>
</feature>
<dbReference type="AlphaFoldDB" id="A0A1W2BTP2"/>
<evidence type="ECO:0000259" key="5">
    <source>
        <dbReference type="Pfam" id="PF00389"/>
    </source>
</evidence>
<keyword evidence="3" id="KW-0520">NAD</keyword>
<keyword evidence="2 4" id="KW-0560">Oxidoreductase</keyword>
<dbReference type="RefSeq" id="WP_084017803.1">
    <property type="nucleotide sequence ID" value="NZ_FWXS01000007.1"/>
</dbReference>
<dbReference type="PANTHER" id="PTHR43761">
    <property type="entry name" value="D-ISOMER SPECIFIC 2-HYDROXYACID DEHYDROGENASE FAMILY PROTEIN (AFU_ORTHOLOGUE AFUA_1G13630)"/>
    <property type="match status" value="1"/>
</dbReference>
<dbReference type="Gene3D" id="3.40.50.720">
    <property type="entry name" value="NAD(P)-binding Rossmann-like Domain"/>
    <property type="match status" value="2"/>
</dbReference>
<feature type="domain" description="D-isomer specific 2-hydroxyacid dehydrogenase NAD-binding" evidence="6">
    <location>
        <begin position="106"/>
        <end position="292"/>
    </location>
</feature>
<dbReference type="Pfam" id="PF00389">
    <property type="entry name" value="2-Hacid_dh"/>
    <property type="match status" value="1"/>
</dbReference>
<evidence type="ECO:0000256" key="1">
    <source>
        <dbReference type="ARBA" id="ARBA00005854"/>
    </source>
</evidence>
<dbReference type="CDD" id="cd05303">
    <property type="entry name" value="PGDH_2"/>
    <property type="match status" value="1"/>
</dbReference>
<organism evidence="7 8">
    <name type="scientific">Moheibacter sediminis</name>
    <dbReference type="NCBI Taxonomy" id="1434700"/>
    <lineage>
        <taxon>Bacteria</taxon>
        <taxon>Pseudomonadati</taxon>
        <taxon>Bacteroidota</taxon>
        <taxon>Flavobacteriia</taxon>
        <taxon>Flavobacteriales</taxon>
        <taxon>Weeksellaceae</taxon>
        <taxon>Moheibacter</taxon>
    </lineage>
</organism>
<dbReference type="SUPFAM" id="SSF51735">
    <property type="entry name" value="NAD(P)-binding Rossmann-fold domains"/>
    <property type="match status" value="1"/>
</dbReference>
<dbReference type="PANTHER" id="PTHR43761:SF1">
    <property type="entry name" value="D-ISOMER SPECIFIC 2-HYDROXYACID DEHYDROGENASE CATALYTIC DOMAIN-CONTAINING PROTEIN-RELATED"/>
    <property type="match status" value="1"/>
</dbReference>
<dbReference type="InterPro" id="IPR006140">
    <property type="entry name" value="D-isomer_DH_NAD-bd"/>
</dbReference>
<dbReference type="InterPro" id="IPR006139">
    <property type="entry name" value="D-isomer_2_OHA_DH_cat_dom"/>
</dbReference>
<dbReference type="EMBL" id="FWXS01000007">
    <property type="protein sequence ID" value="SMC76251.1"/>
    <property type="molecule type" value="Genomic_DNA"/>
</dbReference>
<gene>
    <name evidence="7" type="ORF">SAMN06296427_107124</name>
</gene>
<evidence type="ECO:0000256" key="3">
    <source>
        <dbReference type="ARBA" id="ARBA00023027"/>
    </source>
</evidence>
<reference evidence="7 8" key="1">
    <citation type="submission" date="2017-04" db="EMBL/GenBank/DDBJ databases">
        <authorList>
            <person name="Afonso C.L."/>
            <person name="Miller P.J."/>
            <person name="Scott M.A."/>
            <person name="Spackman E."/>
            <person name="Goraichik I."/>
            <person name="Dimitrov K.M."/>
            <person name="Suarez D.L."/>
            <person name="Swayne D.E."/>
        </authorList>
    </citation>
    <scope>NUCLEOTIDE SEQUENCE [LARGE SCALE GENOMIC DNA]</scope>
    <source>
        <strain evidence="7 8">CGMCC 1.12708</strain>
    </source>
</reference>
<accession>A0A1W2BTP2</accession>
<keyword evidence="8" id="KW-1185">Reference proteome</keyword>
<protein>
    <submittedName>
        <fullName evidence="7">D-3-phosphoglycerate dehydrogenase</fullName>
    </submittedName>
</protein>
<proteinExistence type="inferred from homology"/>
<dbReference type="InterPro" id="IPR029753">
    <property type="entry name" value="D-isomer_DH_CS"/>
</dbReference>
<dbReference type="InterPro" id="IPR029752">
    <property type="entry name" value="D-isomer_DH_CS1"/>
</dbReference>
<dbReference type="OrthoDB" id="9805416at2"/>
<dbReference type="STRING" id="1434700.SAMN06296427_107124"/>
<dbReference type="SUPFAM" id="SSF52283">
    <property type="entry name" value="Formate/glycerate dehydrogenase catalytic domain-like"/>
    <property type="match status" value="1"/>
</dbReference>